<proteinExistence type="predicted"/>
<evidence type="ECO:0008006" key="4">
    <source>
        <dbReference type="Google" id="ProtNLM"/>
    </source>
</evidence>
<dbReference type="EMBL" id="JAOTJD010000036">
    <property type="protein sequence ID" value="MFD3265615.1"/>
    <property type="molecule type" value="Genomic_DNA"/>
</dbReference>
<name>A0ABW6CRF5_9CAUL</name>
<organism evidence="2 3">
    <name type="scientific">Phenylobacterium ferrooxidans</name>
    <dbReference type="NCBI Taxonomy" id="2982689"/>
    <lineage>
        <taxon>Bacteria</taxon>
        <taxon>Pseudomonadati</taxon>
        <taxon>Pseudomonadota</taxon>
        <taxon>Alphaproteobacteria</taxon>
        <taxon>Caulobacterales</taxon>
        <taxon>Caulobacteraceae</taxon>
        <taxon>Phenylobacterium</taxon>
    </lineage>
</organism>
<comment type="caution">
    <text evidence="2">The sequence shown here is derived from an EMBL/GenBank/DDBJ whole genome shotgun (WGS) entry which is preliminary data.</text>
</comment>
<feature type="region of interest" description="Disordered" evidence="1">
    <location>
        <begin position="15"/>
        <end position="62"/>
    </location>
</feature>
<reference evidence="2 3" key="1">
    <citation type="submission" date="2022-09" db="EMBL/GenBank/DDBJ databases">
        <title>New species of Phenylobacterium.</title>
        <authorList>
            <person name="Mieszkin S."/>
        </authorList>
    </citation>
    <scope>NUCLEOTIDE SEQUENCE [LARGE SCALE GENOMIC DNA]</scope>
    <source>
        <strain evidence="2 3">HK31-G</strain>
    </source>
</reference>
<accession>A0ABW6CRF5</accession>
<protein>
    <recommendedName>
        <fullName evidence="4">Copper resistance protein CopB</fullName>
    </recommendedName>
</protein>
<evidence type="ECO:0000313" key="2">
    <source>
        <dbReference type="EMBL" id="MFD3265615.1"/>
    </source>
</evidence>
<keyword evidence="3" id="KW-1185">Reference proteome</keyword>
<dbReference type="Proteomes" id="UP001598130">
    <property type="component" value="Unassembled WGS sequence"/>
</dbReference>
<evidence type="ECO:0000313" key="3">
    <source>
        <dbReference type="Proteomes" id="UP001598130"/>
    </source>
</evidence>
<dbReference type="RefSeq" id="WP_377371009.1">
    <property type="nucleotide sequence ID" value="NZ_JAOTJD010000036.1"/>
</dbReference>
<sequence>MKAALPAAALPALAWQTPAQDSHGRHAAHGGQHSPTSDRQGPADPHAGHDMAGMGIVRSKVG</sequence>
<evidence type="ECO:0000256" key="1">
    <source>
        <dbReference type="SAM" id="MobiDB-lite"/>
    </source>
</evidence>
<gene>
    <name evidence="2" type="ORF">OCL97_16780</name>
</gene>